<accession>A0A448WGB7</accession>
<evidence type="ECO:0000313" key="2">
    <source>
        <dbReference type="Proteomes" id="UP000784294"/>
    </source>
</evidence>
<keyword evidence="2" id="KW-1185">Reference proteome</keyword>
<protein>
    <submittedName>
        <fullName evidence="1">Uncharacterized protein</fullName>
    </submittedName>
</protein>
<dbReference type="EMBL" id="CAAALY010010828">
    <property type="protein sequence ID" value="VEL11095.1"/>
    <property type="molecule type" value="Genomic_DNA"/>
</dbReference>
<organism evidence="1 2">
    <name type="scientific">Protopolystoma xenopodis</name>
    <dbReference type="NCBI Taxonomy" id="117903"/>
    <lineage>
        <taxon>Eukaryota</taxon>
        <taxon>Metazoa</taxon>
        <taxon>Spiralia</taxon>
        <taxon>Lophotrochozoa</taxon>
        <taxon>Platyhelminthes</taxon>
        <taxon>Monogenea</taxon>
        <taxon>Polyopisthocotylea</taxon>
        <taxon>Polystomatidea</taxon>
        <taxon>Polystomatidae</taxon>
        <taxon>Protopolystoma</taxon>
    </lineage>
</organism>
<sequence>MSCRGDSRDEYKQMTASMLGTEARLKPEESPVKLNGSGDEGCNVVSVVVSSHELQIRQHVSSVACPSASIFPFALTWPSP</sequence>
<comment type="caution">
    <text evidence="1">The sequence shown here is derived from an EMBL/GenBank/DDBJ whole genome shotgun (WGS) entry which is preliminary data.</text>
</comment>
<proteinExistence type="predicted"/>
<dbReference type="Proteomes" id="UP000784294">
    <property type="component" value="Unassembled WGS sequence"/>
</dbReference>
<gene>
    <name evidence="1" type="ORF">PXEA_LOCUS4535</name>
</gene>
<name>A0A448WGB7_9PLAT</name>
<dbReference type="AlphaFoldDB" id="A0A448WGB7"/>
<evidence type="ECO:0000313" key="1">
    <source>
        <dbReference type="EMBL" id="VEL11095.1"/>
    </source>
</evidence>
<reference evidence="1" key="1">
    <citation type="submission" date="2018-11" db="EMBL/GenBank/DDBJ databases">
        <authorList>
            <consortium name="Pathogen Informatics"/>
        </authorList>
    </citation>
    <scope>NUCLEOTIDE SEQUENCE</scope>
</reference>